<dbReference type="EMBL" id="CAJNAS010000021">
    <property type="protein sequence ID" value="CAE6946514.1"/>
    <property type="molecule type" value="Genomic_DNA"/>
</dbReference>
<sequence length="175" mass="19229">MLKEFVIDLQEKVIMYKDILVALDGSHASKGALKEAIRMAKVANGTVTAVYVLDRFAMFAYSANYDQFAMVEALRVEGDRVLADAHQEATESNVVCKVDTVETDNISEDVASCLLRYVQGRSADLVVMGTHGRRGMQRIKLGSVAERFLRSSTCPVLLVRDAIVPTGALRMRGSN</sequence>
<evidence type="ECO:0000259" key="2">
    <source>
        <dbReference type="Pfam" id="PF00582"/>
    </source>
</evidence>
<name>A0A9N8R3C0_9BURK</name>
<dbReference type="PIRSF" id="PIRSF006276">
    <property type="entry name" value="UspA"/>
    <property type="match status" value="1"/>
</dbReference>
<keyword evidence="4" id="KW-1185">Reference proteome</keyword>
<protein>
    <submittedName>
        <fullName evidence="3">Universal stress protein</fullName>
    </submittedName>
</protein>
<dbReference type="PRINTS" id="PR01438">
    <property type="entry name" value="UNVRSLSTRESS"/>
</dbReference>
<dbReference type="Gene3D" id="3.40.50.620">
    <property type="entry name" value="HUPs"/>
    <property type="match status" value="1"/>
</dbReference>
<evidence type="ECO:0000256" key="1">
    <source>
        <dbReference type="ARBA" id="ARBA00008791"/>
    </source>
</evidence>
<dbReference type="InterPro" id="IPR014729">
    <property type="entry name" value="Rossmann-like_a/b/a_fold"/>
</dbReference>
<dbReference type="AlphaFoldDB" id="A0A9N8R3C0"/>
<dbReference type="PANTHER" id="PTHR46268">
    <property type="entry name" value="STRESS RESPONSE PROTEIN NHAX"/>
    <property type="match status" value="1"/>
</dbReference>
<accession>A0A9N8R3C0</accession>
<gene>
    <name evidence="3" type="ORF">R70211_05999</name>
</gene>
<comment type="caution">
    <text evidence="3">The sequence shown here is derived from an EMBL/GenBank/DDBJ whole genome shotgun (WGS) entry which is preliminary data.</text>
</comment>
<dbReference type="SUPFAM" id="SSF52402">
    <property type="entry name" value="Adenine nucleotide alpha hydrolases-like"/>
    <property type="match status" value="1"/>
</dbReference>
<dbReference type="InterPro" id="IPR006016">
    <property type="entry name" value="UspA"/>
</dbReference>
<dbReference type="Proteomes" id="UP000675121">
    <property type="component" value="Unassembled WGS sequence"/>
</dbReference>
<dbReference type="PANTHER" id="PTHR46268:SF6">
    <property type="entry name" value="UNIVERSAL STRESS PROTEIN UP12"/>
    <property type="match status" value="1"/>
</dbReference>
<organism evidence="3 4">
    <name type="scientific">Paraburkholderia domus</name>
    <dbReference type="NCBI Taxonomy" id="2793075"/>
    <lineage>
        <taxon>Bacteria</taxon>
        <taxon>Pseudomonadati</taxon>
        <taxon>Pseudomonadota</taxon>
        <taxon>Betaproteobacteria</taxon>
        <taxon>Burkholderiales</taxon>
        <taxon>Burkholderiaceae</taxon>
        <taxon>Paraburkholderia</taxon>
    </lineage>
</organism>
<dbReference type="CDD" id="cd00293">
    <property type="entry name" value="USP-like"/>
    <property type="match status" value="1"/>
</dbReference>
<comment type="similarity">
    <text evidence="1">Belongs to the universal stress protein A family.</text>
</comment>
<dbReference type="InterPro" id="IPR006015">
    <property type="entry name" value="Universal_stress_UspA"/>
</dbReference>
<feature type="domain" description="UspA" evidence="2">
    <location>
        <begin position="15"/>
        <end position="160"/>
    </location>
</feature>
<proteinExistence type="inferred from homology"/>
<reference evidence="3" key="1">
    <citation type="submission" date="2021-02" db="EMBL/GenBank/DDBJ databases">
        <authorList>
            <person name="Vanwijnsberghe S."/>
        </authorList>
    </citation>
    <scope>NUCLEOTIDE SEQUENCE</scope>
    <source>
        <strain evidence="3">R-70211</strain>
    </source>
</reference>
<dbReference type="Pfam" id="PF00582">
    <property type="entry name" value="Usp"/>
    <property type="match status" value="1"/>
</dbReference>
<evidence type="ECO:0000313" key="3">
    <source>
        <dbReference type="EMBL" id="CAE6946514.1"/>
    </source>
</evidence>
<evidence type="ECO:0000313" key="4">
    <source>
        <dbReference type="Proteomes" id="UP000675121"/>
    </source>
</evidence>